<dbReference type="EMBL" id="CM051397">
    <property type="protein sequence ID" value="KAJ4721435.1"/>
    <property type="molecule type" value="Genomic_DNA"/>
</dbReference>
<comment type="caution">
    <text evidence="1">The sequence shown here is derived from an EMBL/GenBank/DDBJ whole genome shotgun (WGS) entry which is preliminary data.</text>
</comment>
<keyword evidence="2" id="KW-1185">Reference proteome</keyword>
<proteinExistence type="predicted"/>
<organism evidence="1 2">
    <name type="scientific">Melia azedarach</name>
    <name type="common">Chinaberry tree</name>
    <dbReference type="NCBI Taxonomy" id="155640"/>
    <lineage>
        <taxon>Eukaryota</taxon>
        <taxon>Viridiplantae</taxon>
        <taxon>Streptophyta</taxon>
        <taxon>Embryophyta</taxon>
        <taxon>Tracheophyta</taxon>
        <taxon>Spermatophyta</taxon>
        <taxon>Magnoliopsida</taxon>
        <taxon>eudicotyledons</taxon>
        <taxon>Gunneridae</taxon>
        <taxon>Pentapetalae</taxon>
        <taxon>rosids</taxon>
        <taxon>malvids</taxon>
        <taxon>Sapindales</taxon>
        <taxon>Meliaceae</taxon>
        <taxon>Melia</taxon>
    </lineage>
</organism>
<reference evidence="1 2" key="1">
    <citation type="journal article" date="2023" name="Science">
        <title>Complex scaffold remodeling in plant triterpene biosynthesis.</title>
        <authorList>
            <person name="De La Pena R."/>
            <person name="Hodgson H."/>
            <person name="Liu J.C."/>
            <person name="Stephenson M.J."/>
            <person name="Martin A.C."/>
            <person name="Owen C."/>
            <person name="Harkess A."/>
            <person name="Leebens-Mack J."/>
            <person name="Jimenez L.E."/>
            <person name="Osbourn A."/>
            <person name="Sattely E.S."/>
        </authorList>
    </citation>
    <scope>NUCLEOTIDE SEQUENCE [LARGE SCALE GENOMIC DNA]</scope>
    <source>
        <strain evidence="2">cv. JPN11</strain>
        <tissue evidence="1">Leaf</tissue>
    </source>
</reference>
<sequence length="701" mass="80536">MESQSIDHQVPTPEQVVLFMDQLSPNVKESKLQVETNNQISPQIPARTKALRGISFSKPKSRFSEPTHPLPPKAIPETTEEFQPLNPQDNSSTDDDDDDEWFDEVAEDAHAKYRKRKQRKMNKRVLIEWTLFLIIMTCLVCSLTLQPIKNKVQWGLELWKWCLMIMVLFCGRLVSGWVVGFLVFLIERNFMLREKVLYFVYGLRKSFQNCAWLGFALVSWMILFPNVHKHNAVLKKVFRSLVAVLIGATIWLLKIVLVKVLASSFHVTTFFDRMKESVFHHYILDALSGPPLDEAEMETPRLFGLHASKSMPARLRNGVPARAMSKKFGSRRIDMERLKRLSLHSRATAWSVKRLVKYVRSSGLSTISKTVDDFEAAESEIHSEWEARTSAQRIFKHVAKHGAKYIEEEDLLRFLKREEVHTIFPLFEGALETGRISKSSFRNWVVHAYIERKALAHSLNDTKTAVQQLHKLASAIVVVIIAVVSLLVMGLATSKVVLVVTSQLLLVGFMFQNTCKTIFESIIFVFAMHPFDVGDRCVVDGVQMIVEEMNILTTVFLRYDMEKIYYPNSVLITKPISNFRRSPDMGDSVDFTIDVSTPVDDINALKKAIQAYVESKPKYWNPKHAVIFKEIENMDKMKMAVCVQHTMNHQNYGEKSMRRSELVLELKKIFENLGIKYHLLPQEVHLTQANISSSNTRIAMQ</sequence>
<name>A0ACC1YCD7_MELAZ</name>
<evidence type="ECO:0000313" key="2">
    <source>
        <dbReference type="Proteomes" id="UP001164539"/>
    </source>
</evidence>
<protein>
    <submittedName>
        <fullName evidence="1">Mechanosensitive ion channel protein</fullName>
    </submittedName>
</protein>
<gene>
    <name evidence="1" type="ORF">OWV82_009121</name>
</gene>
<accession>A0ACC1YCD7</accession>
<evidence type="ECO:0000313" key="1">
    <source>
        <dbReference type="EMBL" id="KAJ4721435.1"/>
    </source>
</evidence>
<dbReference type="Proteomes" id="UP001164539">
    <property type="component" value="Chromosome 4"/>
</dbReference>